<dbReference type="InterPro" id="IPR046498">
    <property type="entry name" value="Rv1476-like"/>
</dbReference>
<accession>A0ABR9ZJJ4</accession>
<keyword evidence="1" id="KW-0472">Membrane</keyword>
<proteinExistence type="predicted"/>
<gene>
    <name evidence="2" type="ORF">IRY30_05880</name>
</gene>
<reference evidence="2 3" key="1">
    <citation type="submission" date="2020-10" db="EMBL/GenBank/DDBJ databases">
        <title>Novel species in genus Corynebacterium.</title>
        <authorList>
            <person name="Zhang G."/>
        </authorList>
    </citation>
    <scope>NUCLEOTIDE SEQUENCE [LARGE SCALE GENOMIC DNA]</scope>
    <source>
        <strain evidence="2 3">DSM 45110</strain>
    </source>
</reference>
<sequence>MIPNDINVDALAEQLTDSDVVANQAALDTLGEHADSTLQHVQSTVDTESHPEMAERLGETKVVLLKGNNLTRENSRDIAQAIKDRTDADTVLVQTTQSAGAVSDGLTRYNIENNEPLVAGSLDPADTQAFVSSAADAHSYITPVNAVALIAVLVAIPVGAISTKLALRSR</sequence>
<organism evidence="2 3">
    <name type="scientific">Corynebacterium suicordis DSM 45110</name>
    <dbReference type="NCBI Taxonomy" id="1121369"/>
    <lineage>
        <taxon>Bacteria</taxon>
        <taxon>Bacillati</taxon>
        <taxon>Actinomycetota</taxon>
        <taxon>Actinomycetes</taxon>
        <taxon>Mycobacteriales</taxon>
        <taxon>Corynebacteriaceae</taxon>
        <taxon>Corynebacterium</taxon>
    </lineage>
</organism>
<protein>
    <submittedName>
        <fullName evidence="2">Uncharacterized protein</fullName>
    </submittedName>
</protein>
<evidence type="ECO:0000256" key="1">
    <source>
        <dbReference type="SAM" id="Phobius"/>
    </source>
</evidence>
<dbReference type="RefSeq" id="WP_194556394.1">
    <property type="nucleotide sequence ID" value="NZ_JADKMY010000001.1"/>
</dbReference>
<name>A0ABR9ZJJ4_9CORY</name>
<keyword evidence="1" id="KW-1133">Transmembrane helix</keyword>
<dbReference type="Pfam" id="PF20381">
    <property type="entry name" value="Rv1476"/>
    <property type="match status" value="1"/>
</dbReference>
<evidence type="ECO:0000313" key="3">
    <source>
        <dbReference type="Proteomes" id="UP000635902"/>
    </source>
</evidence>
<dbReference type="Proteomes" id="UP000635902">
    <property type="component" value="Unassembled WGS sequence"/>
</dbReference>
<evidence type="ECO:0000313" key="2">
    <source>
        <dbReference type="EMBL" id="MBF4553610.1"/>
    </source>
</evidence>
<keyword evidence="1" id="KW-0812">Transmembrane</keyword>
<dbReference type="EMBL" id="JADKMY010000001">
    <property type="protein sequence ID" value="MBF4553610.1"/>
    <property type="molecule type" value="Genomic_DNA"/>
</dbReference>
<feature type="transmembrane region" description="Helical" evidence="1">
    <location>
        <begin position="146"/>
        <end position="167"/>
    </location>
</feature>
<comment type="caution">
    <text evidence="2">The sequence shown here is derived from an EMBL/GenBank/DDBJ whole genome shotgun (WGS) entry which is preliminary data.</text>
</comment>
<keyword evidence="3" id="KW-1185">Reference proteome</keyword>